<evidence type="ECO:0000313" key="3">
    <source>
        <dbReference type="Proteomes" id="UP000503440"/>
    </source>
</evidence>
<dbReference type="AlphaFoldDB" id="A0A6C0Y3Y8"/>
<dbReference type="RefSeq" id="WP_163146042.1">
    <property type="nucleotide sequence ID" value="NZ_CP044455.1"/>
</dbReference>
<feature type="transmembrane region" description="Helical" evidence="1">
    <location>
        <begin position="43"/>
        <end position="64"/>
    </location>
</feature>
<proteinExistence type="predicted"/>
<sequence>MTPQQPLLFLQQLQQHHPAAFKRNFLLYGAIKIKGMLDEWKEILPWVLALLIFIPLSMVFADAIQQHLPQFDAAQSKSMAILALMLLLMLTTPYVIYQLKHSAAALYRMLHHTPIKLAIVILVQALNVYYWQSVLLQGILFFFALSFGFVRFYKENLFRHEATPEQQYCLQQIRRAAYWSYRQLRNTHLKMYFYPKSSARYADLAVQRMKYANLHQQIMQVEHKFAQQIKFIDLDSYLNEINQ</sequence>
<keyword evidence="1" id="KW-1133">Transmembrane helix</keyword>
<gene>
    <name evidence="2" type="ORF">FSC09_10600</name>
</gene>
<reference evidence="2 3" key="1">
    <citation type="submission" date="2019-09" db="EMBL/GenBank/DDBJ databases">
        <title>Non-baumannii Acinetobacter spp. carrying blaNDM-1 isolated in China.</title>
        <authorList>
            <person name="Cui C."/>
            <person name="Chen C."/>
            <person name="Sun J."/>
            <person name="Liu Y."/>
        </authorList>
    </citation>
    <scope>NUCLEOTIDE SEQUENCE [LARGE SCALE GENOMIC DNA]</scope>
    <source>
        <strain evidence="2 3">B18</strain>
    </source>
</reference>
<keyword evidence="1" id="KW-0472">Membrane</keyword>
<organism evidence="2 3">
    <name type="scientific">Acinetobacter indicus</name>
    <dbReference type="NCBI Taxonomy" id="756892"/>
    <lineage>
        <taxon>Bacteria</taxon>
        <taxon>Pseudomonadati</taxon>
        <taxon>Pseudomonadota</taxon>
        <taxon>Gammaproteobacteria</taxon>
        <taxon>Moraxellales</taxon>
        <taxon>Moraxellaceae</taxon>
        <taxon>Acinetobacter</taxon>
    </lineage>
</organism>
<protein>
    <submittedName>
        <fullName evidence="2">Uncharacterized protein</fullName>
    </submittedName>
</protein>
<dbReference type="EMBL" id="CP044455">
    <property type="protein sequence ID" value="QIC70829.1"/>
    <property type="molecule type" value="Genomic_DNA"/>
</dbReference>
<accession>A0A6C0Y3Y8</accession>
<name>A0A6C0Y3Y8_9GAMM</name>
<feature type="transmembrane region" description="Helical" evidence="1">
    <location>
        <begin position="109"/>
        <end position="129"/>
    </location>
</feature>
<feature type="transmembrane region" description="Helical" evidence="1">
    <location>
        <begin position="79"/>
        <end position="97"/>
    </location>
</feature>
<feature type="transmembrane region" description="Helical" evidence="1">
    <location>
        <begin position="135"/>
        <end position="153"/>
    </location>
</feature>
<evidence type="ECO:0000256" key="1">
    <source>
        <dbReference type="SAM" id="Phobius"/>
    </source>
</evidence>
<keyword evidence="1" id="KW-0812">Transmembrane</keyword>
<evidence type="ECO:0000313" key="2">
    <source>
        <dbReference type="EMBL" id="QIC70829.1"/>
    </source>
</evidence>
<dbReference type="Proteomes" id="UP000503440">
    <property type="component" value="Chromosome"/>
</dbReference>